<evidence type="ECO:0000256" key="9">
    <source>
        <dbReference type="PIRSR" id="PIRSR602481-2"/>
    </source>
</evidence>
<keyword evidence="5" id="KW-0805">Transcription regulation</keyword>
<dbReference type="RefSeq" id="WP_012939132.1">
    <property type="nucleotide sequence ID" value="NZ_CALAKB010000015.1"/>
</dbReference>
<feature type="binding site" evidence="8">
    <location>
        <position position="142"/>
    </location>
    <ligand>
        <name>Zn(2+)</name>
        <dbReference type="ChEBI" id="CHEBI:29105"/>
    </ligand>
</feature>
<dbReference type="Pfam" id="PF01475">
    <property type="entry name" value="FUR"/>
    <property type="match status" value="1"/>
</dbReference>
<evidence type="ECO:0000256" key="1">
    <source>
        <dbReference type="ARBA" id="ARBA00007957"/>
    </source>
</evidence>
<feature type="binding site" evidence="8">
    <location>
        <position position="139"/>
    </location>
    <ligand>
        <name>Zn(2+)</name>
        <dbReference type="ChEBI" id="CHEBI:29105"/>
    </ligand>
</feature>
<comment type="caution">
    <text evidence="10">The sequence shown here is derived from an EMBL/GenBank/DDBJ whole genome shotgun (WGS) entry which is preliminary data.</text>
</comment>
<gene>
    <name evidence="10" type="ORF">SAMN05216495_10635</name>
</gene>
<keyword evidence="3 8" id="KW-0479">Metal-binding</keyword>
<comment type="similarity">
    <text evidence="1">Belongs to the Fur family.</text>
</comment>
<evidence type="ECO:0000256" key="4">
    <source>
        <dbReference type="ARBA" id="ARBA00022833"/>
    </source>
</evidence>
<dbReference type="EMBL" id="FNOP01000006">
    <property type="protein sequence ID" value="SDW79548.1"/>
    <property type="molecule type" value="Genomic_DNA"/>
</dbReference>
<dbReference type="GO" id="GO:0045892">
    <property type="term" value="P:negative regulation of DNA-templated transcription"/>
    <property type="evidence" value="ECO:0007669"/>
    <property type="project" value="TreeGrafter"/>
</dbReference>
<accession>A0A1H2WGB0</accession>
<evidence type="ECO:0000256" key="2">
    <source>
        <dbReference type="ARBA" id="ARBA00022491"/>
    </source>
</evidence>
<feature type="binding site" evidence="8">
    <location>
        <position position="102"/>
    </location>
    <ligand>
        <name>Zn(2+)</name>
        <dbReference type="ChEBI" id="CHEBI:29105"/>
    </ligand>
</feature>
<evidence type="ECO:0000256" key="7">
    <source>
        <dbReference type="ARBA" id="ARBA00023163"/>
    </source>
</evidence>
<evidence type="ECO:0000256" key="3">
    <source>
        <dbReference type="ARBA" id="ARBA00022723"/>
    </source>
</evidence>
<dbReference type="PANTHER" id="PTHR33202:SF8">
    <property type="entry name" value="PEROXIDE-RESPONSIVE REPRESSOR PERR"/>
    <property type="match status" value="1"/>
</dbReference>
<evidence type="ECO:0000313" key="11">
    <source>
        <dbReference type="Proteomes" id="UP000182379"/>
    </source>
</evidence>
<dbReference type="Gene3D" id="1.10.10.10">
    <property type="entry name" value="Winged helix-like DNA-binding domain superfamily/Winged helix DNA-binding domain"/>
    <property type="match status" value="1"/>
</dbReference>
<evidence type="ECO:0000256" key="6">
    <source>
        <dbReference type="ARBA" id="ARBA00023125"/>
    </source>
</evidence>
<dbReference type="InterPro" id="IPR002481">
    <property type="entry name" value="FUR"/>
</dbReference>
<dbReference type="GO" id="GO:1900376">
    <property type="term" value="P:regulation of secondary metabolite biosynthetic process"/>
    <property type="evidence" value="ECO:0007669"/>
    <property type="project" value="TreeGrafter"/>
</dbReference>
<dbReference type="InterPro" id="IPR043135">
    <property type="entry name" value="Fur_C"/>
</dbReference>
<comment type="cofactor">
    <cofactor evidence="8">
        <name>Zn(2+)</name>
        <dbReference type="ChEBI" id="CHEBI:29105"/>
    </cofactor>
    <text evidence="8">Binds 1 zinc ion per subunit.</text>
</comment>
<protein>
    <submittedName>
        <fullName evidence="10">Fur family transcriptional regulator, peroxide stress response regulator</fullName>
    </submittedName>
</protein>
<proteinExistence type="inferred from homology"/>
<dbReference type="GO" id="GO:0000976">
    <property type="term" value="F:transcription cis-regulatory region binding"/>
    <property type="evidence" value="ECO:0007669"/>
    <property type="project" value="TreeGrafter"/>
</dbReference>
<dbReference type="GO" id="GO:0008270">
    <property type="term" value="F:zinc ion binding"/>
    <property type="evidence" value="ECO:0007669"/>
    <property type="project" value="TreeGrafter"/>
</dbReference>
<keyword evidence="4 8" id="KW-0862">Zinc</keyword>
<keyword evidence="2" id="KW-0678">Repressor</keyword>
<keyword evidence="7" id="KW-0804">Transcription</keyword>
<sequence length="147" mass="16720">MEVLITLTAAELAKLLRDNGCKVTPQRLAVYDMLAHTTEHPTAEMIYNKVKEKYPTMSFATVYKSVEIFSKLHIIQVLNTGEDSFRYDANVMEHPHIRCMKCGKVCDVPHLDAKAIEDKVARDTGFTVQGHQFYFYGLCGDCQTQKN</sequence>
<comment type="cofactor">
    <cofactor evidence="9">
        <name>Mn(2+)</name>
        <dbReference type="ChEBI" id="CHEBI:29035"/>
    </cofactor>
    <cofactor evidence="9">
        <name>Fe(2+)</name>
        <dbReference type="ChEBI" id="CHEBI:29033"/>
    </cofactor>
    <text evidence="9">Binds 1 Mn(2+) or Fe(2+) ion per subunit.</text>
</comment>
<dbReference type="GO" id="GO:0003700">
    <property type="term" value="F:DNA-binding transcription factor activity"/>
    <property type="evidence" value="ECO:0007669"/>
    <property type="project" value="InterPro"/>
</dbReference>
<evidence type="ECO:0000256" key="8">
    <source>
        <dbReference type="PIRSR" id="PIRSR602481-1"/>
    </source>
</evidence>
<feature type="binding site" evidence="8">
    <location>
        <position position="99"/>
    </location>
    <ligand>
        <name>Zn(2+)</name>
        <dbReference type="ChEBI" id="CHEBI:29105"/>
    </ligand>
</feature>
<dbReference type="CDD" id="cd07153">
    <property type="entry name" value="Fur_like"/>
    <property type="match status" value="1"/>
</dbReference>
<dbReference type="OMA" id="KEGHFEA"/>
<evidence type="ECO:0000256" key="5">
    <source>
        <dbReference type="ARBA" id="ARBA00023015"/>
    </source>
</evidence>
<name>A0A1H2WGB0_ACIFE</name>
<dbReference type="AlphaFoldDB" id="A0A1H2WGB0"/>
<organism evidence="10 11">
    <name type="scientific">Acidaminococcus fermentans</name>
    <dbReference type="NCBI Taxonomy" id="905"/>
    <lineage>
        <taxon>Bacteria</taxon>
        <taxon>Bacillati</taxon>
        <taxon>Bacillota</taxon>
        <taxon>Negativicutes</taxon>
        <taxon>Acidaminococcales</taxon>
        <taxon>Acidaminococcaceae</taxon>
        <taxon>Acidaminococcus</taxon>
    </lineage>
</organism>
<keyword evidence="9" id="KW-0408">Iron</keyword>
<dbReference type="Gene3D" id="3.30.1490.190">
    <property type="match status" value="1"/>
</dbReference>
<keyword evidence="6" id="KW-0238">DNA-binding</keyword>
<dbReference type="InterPro" id="IPR036390">
    <property type="entry name" value="WH_DNA-bd_sf"/>
</dbReference>
<dbReference type="InterPro" id="IPR036388">
    <property type="entry name" value="WH-like_DNA-bd_sf"/>
</dbReference>
<reference evidence="10 11" key="1">
    <citation type="submission" date="2016-10" db="EMBL/GenBank/DDBJ databases">
        <authorList>
            <person name="Varghese N."/>
            <person name="Submissions S."/>
        </authorList>
    </citation>
    <scope>NUCLEOTIDE SEQUENCE [LARGE SCALE GENOMIC DNA]</scope>
    <source>
        <strain evidence="10 11">WCC6</strain>
    </source>
</reference>
<dbReference type="SUPFAM" id="SSF46785">
    <property type="entry name" value="Winged helix' DNA-binding domain"/>
    <property type="match status" value="1"/>
</dbReference>
<dbReference type="GeneID" id="78335490"/>
<dbReference type="PANTHER" id="PTHR33202">
    <property type="entry name" value="ZINC UPTAKE REGULATION PROTEIN"/>
    <property type="match status" value="1"/>
</dbReference>
<evidence type="ECO:0000313" key="10">
    <source>
        <dbReference type="EMBL" id="SDW79548.1"/>
    </source>
</evidence>
<dbReference type="Proteomes" id="UP000182379">
    <property type="component" value="Unassembled WGS sequence"/>
</dbReference>
<feature type="binding site" evidence="9">
    <location>
        <position position="131"/>
    </location>
    <ligand>
        <name>Fe cation</name>
        <dbReference type="ChEBI" id="CHEBI:24875"/>
    </ligand>
</feature>
<dbReference type="FunFam" id="1.10.10.10:FF:000051">
    <property type="entry name" value="Fur family transcriptional regulator"/>
    <property type="match status" value="1"/>
</dbReference>